<proteinExistence type="predicted"/>
<accession>A0A6A6DUK7</accession>
<dbReference type="EMBL" id="ML994643">
    <property type="protein sequence ID" value="KAF2183377.1"/>
    <property type="molecule type" value="Genomic_DNA"/>
</dbReference>
<sequence length="193" mass="20839">MVATCWTVTVRCVDALDGDGEAVCCDGDGKVDRPDIGDASDGKGANLFEFAPAAISSSTGSMTMGHPKRENGLGMFPPIPRESTTTPGSRIRARSYIYTLNSICSCDSPSCRSIRRRWAECVRRRCLDSSVKATIWGLEIFLFFSIRPLRRRVLFAKGLSLCLFLVVRGAGLDCRDLGFERGGSLGCAAGLVS</sequence>
<evidence type="ECO:0000313" key="2">
    <source>
        <dbReference type="Proteomes" id="UP000800200"/>
    </source>
</evidence>
<protein>
    <submittedName>
        <fullName evidence="1">Uncharacterized protein</fullName>
    </submittedName>
</protein>
<keyword evidence="2" id="KW-1185">Reference proteome</keyword>
<dbReference type="AlphaFoldDB" id="A0A6A6DUK7"/>
<gene>
    <name evidence="1" type="ORF">K469DRAFT_211042</name>
</gene>
<evidence type="ECO:0000313" key="1">
    <source>
        <dbReference type="EMBL" id="KAF2183377.1"/>
    </source>
</evidence>
<reference evidence="1" key="1">
    <citation type="journal article" date="2020" name="Stud. Mycol.">
        <title>101 Dothideomycetes genomes: a test case for predicting lifestyles and emergence of pathogens.</title>
        <authorList>
            <person name="Haridas S."/>
            <person name="Albert R."/>
            <person name="Binder M."/>
            <person name="Bloem J."/>
            <person name="Labutti K."/>
            <person name="Salamov A."/>
            <person name="Andreopoulos B."/>
            <person name="Baker S."/>
            <person name="Barry K."/>
            <person name="Bills G."/>
            <person name="Bluhm B."/>
            <person name="Cannon C."/>
            <person name="Castanera R."/>
            <person name="Culley D."/>
            <person name="Daum C."/>
            <person name="Ezra D."/>
            <person name="Gonzalez J."/>
            <person name="Henrissat B."/>
            <person name="Kuo A."/>
            <person name="Liang C."/>
            <person name="Lipzen A."/>
            <person name="Lutzoni F."/>
            <person name="Magnuson J."/>
            <person name="Mondo S."/>
            <person name="Nolan M."/>
            <person name="Ohm R."/>
            <person name="Pangilinan J."/>
            <person name="Park H.-J."/>
            <person name="Ramirez L."/>
            <person name="Alfaro M."/>
            <person name="Sun H."/>
            <person name="Tritt A."/>
            <person name="Yoshinaga Y."/>
            <person name="Zwiers L.-H."/>
            <person name="Turgeon B."/>
            <person name="Goodwin S."/>
            <person name="Spatafora J."/>
            <person name="Crous P."/>
            <person name="Grigoriev I."/>
        </authorList>
    </citation>
    <scope>NUCLEOTIDE SEQUENCE</scope>
    <source>
        <strain evidence="1">CBS 207.26</strain>
    </source>
</reference>
<dbReference type="Proteomes" id="UP000800200">
    <property type="component" value="Unassembled WGS sequence"/>
</dbReference>
<name>A0A6A6DUK7_9PEZI</name>
<organism evidence="1 2">
    <name type="scientific">Zopfia rhizophila CBS 207.26</name>
    <dbReference type="NCBI Taxonomy" id="1314779"/>
    <lineage>
        <taxon>Eukaryota</taxon>
        <taxon>Fungi</taxon>
        <taxon>Dikarya</taxon>
        <taxon>Ascomycota</taxon>
        <taxon>Pezizomycotina</taxon>
        <taxon>Dothideomycetes</taxon>
        <taxon>Dothideomycetes incertae sedis</taxon>
        <taxon>Zopfiaceae</taxon>
        <taxon>Zopfia</taxon>
    </lineage>
</organism>